<reference evidence="1 2" key="1">
    <citation type="submission" date="2016-06" db="EMBL/GenBank/DDBJ databases">
        <title>Evolution of pathogenesis and genome organization in the Tremellales.</title>
        <authorList>
            <person name="Cuomo C."/>
            <person name="Litvintseva A."/>
            <person name="Heitman J."/>
            <person name="Chen Y."/>
            <person name="Sun S."/>
            <person name="Springer D."/>
            <person name="Dromer F."/>
            <person name="Young S."/>
            <person name="Zeng Q."/>
            <person name="Chapman S."/>
            <person name="Gujja S."/>
            <person name="Saif S."/>
            <person name="Birren B."/>
        </authorList>
    </citation>
    <scope>NUCLEOTIDE SEQUENCE [LARGE SCALE GENOMIC DNA]</scope>
    <source>
        <strain evidence="1 2">CBS 6273</strain>
    </source>
</reference>
<sequence length="343" mass="39004">MSSITPSSFASLYPVHPLILDQLIASAPHSALRLCWSIYHRAIPELYRTIYSSGDVFAGLTPSTGQERTSKALEHTKTLRVGGLSSIYTLHDIAFPQVVEPYMIPNLDRLEFTLPALQSRYYQNHDYFRFFKSSDLAEDGKWFWLEGDGFHLDGDHSRFWEEMGCHLSDQAPRQATIILREQASSERTDGCDDIVVKPPLRNLGKSLPTDWPDATLLRLFVRAEEPSVPLRDRLLQQYIIAMGDNLAIPARRLTHAIELSKEKQKRGYGGYLKAVDQVEIYFPHFIEVLAAMIKQQRSAIEKLVGDGNLILREYDEEVLEGLGLMDPESDLSYPDSDLSDTDW</sequence>
<proteinExistence type="predicted"/>
<dbReference type="Pfam" id="PF12586">
    <property type="entry name" value="DUF3760"/>
    <property type="match status" value="1"/>
</dbReference>
<dbReference type="Proteomes" id="UP000095149">
    <property type="component" value="Unassembled WGS sequence"/>
</dbReference>
<dbReference type="OrthoDB" id="2571718at2759"/>
<dbReference type="InterPro" id="IPR022235">
    <property type="entry name" value="DUF3760"/>
</dbReference>
<organism evidence="1 2">
    <name type="scientific">Cryptococcus amylolentus CBS 6273</name>
    <dbReference type="NCBI Taxonomy" id="1296118"/>
    <lineage>
        <taxon>Eukaryota</taxon>
        <taxon>Fungi</taxon>
        <taxon>Dikarya</taxon>
        <taxon>Basidiomycota</taxon>
        <taxon>Agaricomycotina</taxon>
        <taxon>Tremellomycetes</taxon>
        <taxon>Tremellales</taxon>
        <taxon>Cryptococcaceae</taxon>
        <taxon>Cryptococcus</taxon>
    </lineage>
</organism>
<evidence type="ECO:0000313" key="1">
    <source>
        <dbReference type="EMBL" id="ODO11281.1"/>
    </source>
</evidence>
<name>A0A1E3KDW0_9TREE</name>
<evidence type="ECO:0000313" key="2">
    <source>
        <dbReference type="Proteomes" id="UP000095149"/>
    </source>
</evidence>
<dbReference type="AlphaFoldDB" id="A0A1E3KDW0"/>
<comment type="caution">
    <text evidence="1">The sequence shown here is derived from an EMBL/GenBank/DDBJ whole genome shotgun (WGS) entry which is preliminary data.</text>
</comment>
<dbReference type="EMBL" id="MEKH01000001">
    <property type="protein sequence ID" value="ODO11281.1"/>
    <property type="molecule type" value="Genomic_DNA"/>
</dbReference>
<accession>A0A1E3KDW0</accession>
<protein>
    <submittedName>
        <fullName evidence="1">Uncharacterized protein</fullName>
    </submittedName>
</protein>
<gene>
    <name evidence="1" type="ORF">I350_00056</name>
</gene>